<dbReference type="Proteomes" id="UP000298017">
    <property type="component" value="Unassembled WGS sequence"/>
</dbReference>
<proteinExistence type="predicted"/>
<keyword evidence="2" id="KW-1185">Reference proteome</keyword>
<dbReference type="AlphaFoldDB" id="A0AAX2SFC7"/>
<evidence type="ECO:0000313" key="2">
    <source>
        <dbReference type="Proteomes" id="UP000298017"/>
    </source>
</evidence>
<sequence length="256" mass="28473">MSVPWQTRPAHPDASEETFAALCRSSPWRWDTLRFSLHWVGGGDTTPAEPVRAWLRRPSDLRVETLHGEPLYTSTSLERSRDDFYVTDTPRSWLLPPALVAPLYDDHGLVTRRPEAAYGDPVFGGGRWQAILDPVECVGSAPVPPYLPEQRPAALHSVVAGAFAGRRVWCATVEPTLRYRPVTDAHPLAPGPTRIAVDTATSVCVYSHVLRGQYAGQGHRLVIEAVDEYMLDDLFTRQDFDLTDVSRHVPWPVAAS</sequence>
<dbReference type="RefSeq" id="WP_059280845.1">
    <property type="nucleotide sequence ID" value="NZ_JALXVP010000044.1"/>
</dbReference>
<protein>
    <submittedName>
        <fullName evidence="1">Uncharacterized protein</fullName>
    </submittedName>
</protein>
<accession>A0AAX2SFC7</accession>
<organism evidence="1 2">
    <name type="scientific">Kocuria rhizophila</name>
    <dbReference type="NCBI Taxonomy" id="72000"/>
    <lineage>
        <taxon>Bacteria</taxon>
        <taxon>Bacillati</taxon>
        <taxon>Actinomycetota</taxon>
        <taxon>Actinomycetes</taxon>
        <taxon>Micrococcales</taxon>
        <taxon>Micrococcaceae</taxon>
        <taxon>Kocuria</taxon>
    </lineage>
</organism>
<name>A0AAX2SFC7_KOCRH</name>
<evidence type="ECO:0000313" key="1">
    <source>
        <dbReference type="EMBL" id="TFI02279.1"/>
    </source>
</evidence>
<dbReference type="EMBL" id="SPNK01000003">
    <property type="protein sequence ID" value="TFI02279.1"/>
    <property type="molecule type" value="Genomic_DNA"/>
</dbReference>
<gene>
    <name evidence="1" type="ORF">E4P33_04355</name>
</gene>
<comment type="caution">
    <text evidence="1">The sequence shown here is derived from an EMBL/GenBank/DDBJ whole genome shotgun (WGS) entry which is preliminary data.</text>
</comment>
<reference evidence="1 2" key="1">
    <citation type="submission" date="2019-03" db="EMBL/GenBank/DDBJ databases">
        <title>Genome Sequencing and Assembly of Various Microbes Isolated from Alder Root Nodule.</title>
        <authorList>
            <person name="Swanson E."/>
            <person name="Sevigny J.L."/>
            <person name="Pesce C."/>
            <person name="Davis I."/>
            <person name="Kleiner V."/>
            <person name="Tisa L."/>
        </authorList>
    </citation>
    <scope>NUCLEOTIDE SEQUENCE [LARGE SCALE GENOMIC DNA]</scope>
    <source>
        <strain evidence="1 2">4R-31</strain>
    </source>
</reference>